<dbReference type="InterPro" id="IPR032710">
    <property type="entry name" value="NTF2-like_dom_sf"/>
</dbReference>
<dbReference type="SUPFAM" id="SSF54427">
    <property type="entry name" value="NTF2-like"/>
    <property type="match status" value="1"/>
</dbReference>
<evidence type="ECO:0000259" key="1">
    <source>
        <dbReference type="Pfam" id="PF14534"/>
    </source>
</evidence>
<evidence type="ECO:0000313" key="3">
    <source>
        <dbReference type="EMBL" id="SGY94085.1"/>
    </source>
</evidence>
<dbReference type="InterPro" id="IPR027843">
    <property type="entry name" value="DUF4440"/>
</dbReference>
<sequence>MNFLIEQEIALHQYEVRQNKADIIRLLHPEFREVGESGTSYDFQSINAMMEEEQASNGYIHSQDFECINLEASVQMLLYKSASVDELGIKSHFSKRVSIWVLNGVQWQLKYHQGTPCDSF</sequence>
<organism evidence="3 5">
    <name type="scientific">Moritella viscosa</name>
    <dbReference type="NCBI Taxonomy" id="80854"/>
    <lineage>
        <taxon>Bacteria</taxon>
        <taxon>Pseudomonadati</taxon>
        <taxon>Pseudomonadota</taxon>
        <taxon>Gammaproteobacteria</taxon>
        <taxon>Alteromonadales</taxon>
        <taxon>Moritellaceae</taxon>
        <taxon>Moritella</taxon>
    </lineage>
</organism>
<gene>
    <name evidence="2" type="ORF">MT2528_1398</name>
    <name evidence="3" type="ORF">NVI5450_1544</name>
</gene>
<dbReference type="AlphaFoldDB" id="A0A1K9YXW7"/>
<dbReference type="GeneID" id="61295271"/>
<reference evidence="3 5" key="1">
    <citation type="submission" date="2016-11" db="EMBL/GenBank/DDBJ databases">
        <authorList>
            <person name="Jaros S."/>
            <person name="Januszkiewicz K."/>
            <person name="Wedrychowicz H."/>
        </authorList>
    </citation>
    <scope>NUCLEOTIDE SEQUENCE [LARGE SCALE GENOMIC DNA]</scope>
    <source>
        <strain evidence="3">NVI 5450</strain>
    </source>
</reference>
<reference evidence="2 4" key="2">
    <citation type="submission" date="2016-11" db="EMBL/GenBank/DDBJ databases">
        <authorList>
            <person name="Klemetsen T."/>
        </authorList>
    </citation>
    <scope>NUCLEOTIDE SEQUENCE [LARGE SCALE GENOMIC DNA]</scope>
    <source>
        <strain evidence="2">MT 2528</strain>
    </source>
</reference>
<dbReference type="RefSeq" id="WP_075471600.1">
    <property type="nucleotide sequence ID" value="NZ_CAWQZC010000112.1"/>
</dbReference>
<keyword evidence="4" id="KW-1185">Reference proteome</keyword>
<dbReference type="EMBL" id="FPLJ01000039">
    <property type="protein sequence ID" value="SGY87945.1"/>
    <property type="molecule type" value="Genomic_DNA"/>
</dbReference>
<feature type="domain" description="DUF4440" evidence="1">
    <location>
        <begin position="5"/>
        <end position="109"/>
    </location>
</feature>
<dbReference type="Proteomes" id="UP000182660">
    <property type="component" value="Unassembled WGS sequence"/>
</dbReference>
<evidence type="ECO:0000313" key="4">
    <source>
        <dbReference type="Proteomes" id="UP000182660"/>
    </source>
</evidence>
<dbReference type="EMBL" id="FPLD01000050">
    <property type="protein sequence ID" value="SGY94085.1"/>
    <property type="molecule type" value="Genomic_DNA"/>
</dbReference>
<dbReference type="Proteomes" id="UP000183794">
    <property type="component" value="Unassembled WGS sequence"/>
</dbReference>
<dbReference type="OrthoDB" id="121974at2"/>
<protein>
    <recommendedName>
        <fullName evidence="1">DUF4440 domain-containing protein</fullName>
    </recommendedName>
</protein>
<proteinExistence type="predicted"/>
<name>A0A1K9YXW7_9GAMM</name>
<dbReference type="Pfam" id="PF14534">
    <property type="entry name" value="DUF4440"/>
    <property type="match status" value="1"/>
</dbReference>
<evidence type="ECO:0000313" key="2">
    <source>
        <dbReference type="EMBL" id="SGY87945.1"/>
    </source>
</evidence>
<accession>A0A1K9YXW7</accession>
<evidence type="ECO:0000313" key="5">
    <source>
        <dbReference type="Proteomes" id="UP000183794"/>
    </source>
</evidence>